<name>A0ABU3SBS1_9HYPH</name>
<feature type="domain" description="ABC transporter" evidence="6">
    <location>
        <begin position="2"/>
        <end position="230"/>
    </location>
</feature>
<organism evidence="7 8">
    <name type="scientific">Bosea rubneri</name>
    <dbReference type="NCBI Taxonomy" id="3075434"/>
    <lineage>
        <taxon>Bacteria</taxon>
        <taxon>Pseudomonadati</taxon>
        <taxon>Pseudomonadota</taxon>
        <taxon>Alphaproteobacteria</taxon>
        <taxon>Hyphomicrobiales</taxon>
        <taxon>Boseaceae</taxon>
        <taxon>Bosea</taxon>
    </lineage>
</organism>
<dbReference type="SMART" id="SM00382">
    <property type="entry name" value="AAA"/>
    <property type="match status" value="1"/>
</dbReference>
<evidence type="ECO:0000256" key="1">
    <source>
        <dbReference type="ARBA" id="ARBA00005417"/>
    </source>
</evidence>
<dbReference type="PANTHER" id="PTHR43820:SF4">
    <property type="entry name" value="HIGH-AFFINITY BRANCHED-CHAIN AMINO ACID TRANSPORT ATP-BINDING PROTEIN LIVF"/>
    <property type="match status" value="1"/>
</dbReference>
<dbReference type="GO" id="GO:0005524">
    <property type="term" value="F:ATP binding"/>
    <property type="evidence" value="ECO:0007669"/>
    <property type="project" value="UniProtKB-KW"/>
</dbReference>
<evidence type="ECO:0000313" key="8">
    <source>
        <dbReference type="Proteomes" id="UP001254257"/>
    </source>
</evidence>
<dbReference type="InterPro" id="IPR027417">
    <property type="entry name" value="P-loop_NTPase"/>
</dbReference>
<dbReference type="InterPro" id="IPR052156">
    <property type="entry name" value="BCAA_Transport_ATP-bd_LivF"/>
</dbReference>
<evidence type="ECO:0000256" key="2">
    <source>
        <dbReference type="ARBA" id="ARBA00022448"/>
    </source>
</evidence>
<dbReference type="InterPro" id="IPR003439">
    <property type="entry name" value="ABC_transporter-like_ATP-bd"/>
</dbReference>
<dbReference type="Pfam" id="PF00005">
    <property type="entry name" value="ABC_tran"/>
    <property type="match status" value="1"/>
</dbReference>
<keyword evidence="5" id="KW-0029">Amino-acid transport</keyword>
<evidence type="ECO:0000256" key="4">
    <source>
        <dbReference type="ARBA" id="ARBA00022840"/>
    </source>
</evidence>
<reference evidence="7 8" key="1">
    <citation type="submission" date="2023-09" db="EMBL/GenBank/DDBJ databases">
        <title>Whole genome shotgun sequencing (WGS) of Bosea sp. ZW T0_25, isolated from stored onions (Allium cepa).</title>
        <authorList>
            <person name="Stoll D.A."/>
            <person name="Huch M."/>
        </authorList>
    </citation>
    <scope>NUCLEOTIDE SEQUENCE [LARGE SCALE GENOMIC DNA]</scope>
    <source>
        <strain evidence="7 8">ZW T0_25</strain>
    </source>
</reference>
<sequence length="231" mass="24611">MLEIKGLSAEIEGVQVLRRANLSLAEGATVALIGRNGAGKTSLLRAIMGFMKVTEGAISFDGRPLDSVKAHLRPRLGIGYAPEDRRLFSSFSIEENIRLPAEVMKLPAAEIARRLEGIYAVLPELAELRHRPAAGLSGGQGKMAALARALMVGSRVILLDEPFQGLAPVLANRYAAALRTLRDSHPDIALLITESNPSLLRNFAEKAYAIERGEVSEAALAASSLAAAGLH</sequence>
<proteinExistence type="inferred from homology"/>
<keyword evidence="8" id="KW-1185">Reference proteome</keyword>
<dbReference type="PROSITE" id="PS50893">
    <property type="entry name" value="ABC_TRANSPORTER_2"/>
    <property type="match status" value="1"/>
</dbReference>
<accession>A0ABU3SBS1</accession>
<evidence type="ECO:0000259" key="6">
    <source>
        <dbReference type="PROSITE" id="PS50893"/>
    </source>
</evidence>
<gene>
    <name evidence="7" type="ORF">RKE40_20205</name>
</gene>
<dbReference type="Proteomes" id="UP001254257">
    <property type="component" value="Unassembled WGS sequence"/>
</dbReference>
<dbReference type="SUPFAM" id="SSF52540">
    <property type="entry name" value="P-loop containing nucleoside triphosphate hydrolases"/>
    <property type="match status" value="1"/>
</dbReference>
<dbReference type="EMBL" id="JAWDID010000036">
    <property type="protein sequence ID" value="MDU0342227.1"/>
    <property type="molecule type" value="Genomic_DNA"/>
</dbReference>
<keyword evidence="4 7" id="KW-0067">ATP-binding</keyword>
<dbReference type="InterPro" id="IPR003593">
    <property type="entry name" value="AAA+_ATPase"/>
</dbReference>
<evidence type="ECO:0000313" key="7">
    <source>
        <dbReference type="EMBL" id="MDU0342227.1"/>
    </source>
</evidence>
<comment type="caution">
    <text evidence="7">The sequence shown here is derived from an EMBL/GenBank/DDBJ whole genome shotgun (WGS) entry which is preliminary data.</text>
</comment>
<dbReference type="RefSeq" id="WP_316020013.1">
    <property type="nucleotide sequence ID" value="NZ_JAWDID010000036.1"/>
</dbReference>
<comment type="similarity">
    <text evidence="1">Belongs to the ABC transporter superfamily.</text>
</comment>
<keyword evidence="2" id="KW-0813">Transport</keyword>
<dbReference type="PANTHER" id="PTHR43820">
    <property type="entry name" value="HIGH-AFFINITY BRANCHED-CHAIN AMINO ACID TRANSPORT ATP-BINDING PROTEIN LIVF"/>
    <property type="match status" value="1"/>
</dbReference>
<evidence type="ECO:0000256" key="3">
    <source>
        <dbReference type="ARBA" id="ARBA00022741"/>
    </source>
</evidence>
<dbReference type="Gene3D" id="3.40.50.300">
    <property type="entry name" value="P-loop containing nucleotide triphosphate hydrolases"/>
    <property type="match status" value="1"/>
</dbReference>
<evidence type="ECO:0000256" key="5">
    <source>
        <dbReference type="ARBA" id="ARBA00022970"/>
    </source>
</evidence>
<keyword evidence="3" id="KW-0547">Nucleotide-binding</keyword>
<protein>
    <submittedName>
        <fullName evidence="7">ATP-binding cassette domain-containing protein</fullName>
    </submittedName>
</protein>